<protein>
    <submittedName>
        <fullName evidence="1">Uncharacterized protein</fullName>
    </submittedName>
</protein>
<gene>
    <name evidence="1" type="ORF">KFZ73_16205</name>
</gene>
<dbReference type="Proteomes" id="UP000676853">
    <property type="component" value="Unassembled WGS sequence"/>
</dbReference>
<accession>A0ABS5NES8</accession>
<sequence>MTRPIPAAPLPTGDVYEAEHDLMMRLGEAVNAAHHLAAVAPEEAHAVGLDDMVDGWEQQLGTFHWRTVGARRIR</sequence>
<evidence type="ECO:0000313" key="2">
    <source>
        <dbReference type="Proteomes" id="UP000676853"/>
    </source>
</evidence>
<name>A0ABS5NES8_TSUPA</name>
<organism evidence="1 2">
    <name type="scientific">Tsukamurella paurometabola</name>
    <name type="common">Corynebacterium paurometabolum</name>
    <dbReference type="NCBI Taxonomy" id="2061"/>
    <lineage>
        <taxon>Bacteria</taxon>
        <taxon>Bacillati</taxon>
        <taxon>Actinomycetota</taxon>
        <taxon>Actinomycetes</taxon>
        <taxon>Mycobacteriales</taxon>
        <taxon>Tsukamurellaceae</taxon>
        <taxon>Tsukamurella</taxon>
    </lineage>
</organism>
<keyword evidence="2" id="KW-1185">Reference proteome</keyword>
<proteinExistence type="predicted"/>
<evidence type="ECO:0000313" key="1">
    <source>
        <dbReference type="EMBL" id="MBS4102774.1"/>
    </source>
</evidence>
<comment type="caution">
    <text evidence="1">The sequence shown here is derived from an EMBL/GenBank/DDBJ whole genome shotgun (WGS) entry which is preliminary data.</text>
</comment>
<reference evidence="1 2" key="1">
    <citation type="submission" date="2021-04" db="EMBL/GenBank/DDBJ databases">
        <title>Whole genome sequence analysis of a thiophenic sulfur metabolizing bacteria.</title>
        <authorList>
            <person name="Akhtar N."/>
            <person name="Akram J."/>
            <person name="Aslam A."/>
        </authorList>
    </citation>
    <scope>NUCLEOTIDE SEQUENCE [LARGE SCALE GENOMIC DNA]</scope>
    <source>
        <strain evidence="1 2">3OW</strain>
    </source>
</reference>
<dbReference type="EMBL" id="JAGXOE010000041">
    <property type="protein sequence ID" value="MBS4102774.1"/>
    <property type="molecule type" value="Genomic_DNA"/>
</dbReference>
<dbReference type="RefSeq" id="WP_212554338.1">
    <property type="nucleotide sequence ID" value="NZ_JAGXOE010000041.1"/>
</dbReference>